<comment type="similarity">
    <text evidence="3">Belongs to the phosphate acetyltransferase and butyryltransferase family.</text>
</comment>
<comment type="caution">
    <text evidence="10">The sequence shown here is derived from an EMBL/GenBank/DDBJ whole genome shotgun (WGS) entry which is preliminary data.</text>
</comment>
<dbReference type="PIRSF" id="PIRSF000428">
    <property type="entry name" value="P_Ac_trans"/>
    <property type="match status" value="1"/>
</dbReference>
<dbReference type="InterPro" id="IPR012147">
    <property type="entry name" value="P_Ac_Bu_trans"/>
</dbReference>
<dbReference type="InterPro" id="IPR042112">
    <property type="entry name" value="P_AcTrfase_dom2"/>
</dbReference>
<evidence type="ECO:0000256" key="3">
    <source>
        <dbReference type="ARBA" id="ARBA00005656"/>
    </source>
</evidence>
<evidence type="ECO:0000259" key="9">
    <source>
        <dbReference type="Pfam" id="PF01515"/>
    </source>
</evidence>
<evidence type="ECO:0000313" key="10">
    <source>
        <dbReference type="EMBL" id="TKJ39066.1"/>
    </source>
</evidence>
<keyword evidence="6 10" id="KW-0808">Transferase</keyword>
<evidence type="ECO:0000256" key="4">
    <source>
        <dbReference type="ARBA" id="ARBA00012707"/>
    </source>
</evidence>
<gene>
    <name evidence="10" type="primary">pta</name>
    <name evidence="10" type="ORF">CEE37_11625</name>
</gene>
<feature type="domain" description="Phosphate acetyl/butaryl transferase" evidence="9">
    <location>
        <begin position="3"/>
        <end position="321"/>
    </location>
</feature>
<dbReference type="GO" id="GO:0008959">
    <property type="term" value="F:phosphate acetyltransferase activity"/>
    <property type="evidence" value="ECO:0007669"/>
    <property type="project" value="UniProtKB-EC"/>
</dbReference>
<evidence type="ECO:0000256" key="5">
    <source>
        <dbReference type="ARBA" id="ARBA00021528"/>
    </source>
</evidence>
<dbReference type="PANTHER" id="PTHR43356">
    <property type="entry name" value="PHOSPHATE ACETYLTRANSFERASE"/>
    <property type="match status" value="1"/>
</dbReference>
<comment type="pathway">
    <text evidence="2">Metabolic intermediate biosynthesis; acetyl-CoA biosynthesis; acetyl-CoA from acetate: step 2/2.</text>
</comment>
<comment type="catalytic activity">
    <reaction evidence="1">
        <text>acetyl-CoA + phosphate = acetyl phosphate + CoA</text>
        <dbReference type="Rhea" id="RHEA:19521"/>
        <dbReference type="ChEBI" id="CHEBI:22191"/>
        <dbReference type="ChEBI" id="CHEBI:43474"/>
        <dbReference type="ChEBI" id="CHEBI:57287"/>
        <dbReference type="ChEBI" id="CHEBI:57288"/>
        <dbReference type="EC" id="2.3.1.8"/>
    </reaction>
</comment>
<keyword evidence="7" id="KW-0012">Acyltransferase</keyword>
<dbReference type="NCBIfam" id="NF007233">
    <property type="entry name" value="PRK09653.1"/>
    <property type="match status" value="1"/>
</dbReference>
<evidence type="ECO:0000256" key="6">
    <source>
        <dbReference type="ARBA" id="ARBA00022679"/>
    </source>
</evidence>
<dbReference type="Gene3D" id="3.40.50.10750">
    <property type="entry name" value="Isocitrate/Isopropylmalate dehydrogenase-like"/>
    <property type="match status" value="1"/>
</dbReference>
<dbReference type="InterPro" id="IPR042113">
    <property type="entry name" value="P_AcTrfase_dom1"/>
</dbReference>
<organism evidence="10 11">
    <name type="scientific">candidate division LCP-89 bacterium B3_LCP</name>
    <dbReference type="NCBI Taxonomy" id="2012998"/>
    <lineage>
        <taxon>Bacteria</taxon>
        <taxon>Pseudomonadati</taxon>
        <taxon>Bacteria division LCP-89</taxon>
    </lineage>
</organism>
<dbReference type="Gene3D" id="3.40.50.10950">
    <property type="match status" value="1"/>
</dbReference>
<dbReference type="InterPro" id="IPR004614">
    <property type="entry name" value="P_AcTrfase"/>
</dbReference>
<dbReference type="Proteomes" id="UP000319619">
    <property type="component" value="Unassembled WGS sequence"/>
</dbReference>
<dbReference type="EC" id="2.3.1.8" evidence="4"/>
<evidence type="ECO:0000256" key="1">
    <source>
        <dbReference type="ARBA" id="ARBA00000705"/>
    </source>
</evidence>
<dbReference type="InterPro" id="IPR050500">
    <property type="entry name" value="Phos_Acetyltrans/Butyryltrans"/>
</dbReference>
<reference evidence="10 11" key="1">
    <citation type="submission" date="2017-06" db="EMBL/GenBank/DDBJ databases">
        <title>Novel microbial phyla capable of carbon fixation and sulfur reduction in deep-sea sediments.</title>
        <authorList>
            <person name="Huang J."/>
            <person name="Baker B."/>
            <person name="Wang Y."/>
        </authorList>
    </citation>
    <scope>NUCLEOTIDE SEQUENCE [LARGE SCALE GENOMIC DNA]</scope>
    <source>
        <strain evidence="10">B3_LCP</strain>
    </source>
</reference>
<dbReference type="InterPro" id="IPR002505">
    <property type="entry name" value="PTA_PTB"/>
</dbReference>
<evidence type="ECO:0000256" key="8">
    <source>
        <dbReference type="ARBA" id="ARBA00031108"/>
    </source>
</evidence>
<dbReference type="SUPFAM" id="SSF53659">
    <property type="entry name" value="Isocitrate/Isopropylmalate dehydrogenase-like"/>
    <property type="match status" value="1"/>
</dbReference>
<dbReference type="PANTHER" id="PTHR43356:SF3">
    <property type="entry name" value="PHOSPHATE ACETYLTRANSFERASE"/>
    <property type="match status" value="1"/>
</dbReference>
<accession>A0A532UVU6</accession>
<protein>
    <recommendedName>
        <fullName evidence="5">Phosphate acetyltransferase</fullName>
        <ecNumber evidence="4">2.3.1.8</ecNumber>
    </recommendedName>
    <alternativeName>
        <fullName evidence="8">Phosphotransacetylase</fullName>
    </alternativeName>
</protein>
<dbReference type="NCBIfam" id="TIGR00651">
    <property type="entry name" value="pta"/>
    <property type="match status" value="1"/>
</dbReference>
<dbReference type="Pfam" id="PF01515">
    <property type="entry name" value="PTA_PTB"/>
    <property type="match status" value="1"/>
</dbReference>
<sequence>MDILSQIRDRAKALGRSVVFPEGEDDRTLQAVAELQNNDIIHSIVLGDVQIMESRARELELDLDNAELLDPKMAAYKGELADILYERRKHKGMTLDQARQLAVDPLYFGALMVKTGRAQGSVAGAAHSTGDVIRAALYCIGLAEGIKVVSSSFMMVMPTGKVYMYSDGAVVPNPDAVQLASIAVSAAHIHQALTGEEPVVGMLSYSTKGSAEGPSIDKVRQATAMAKELRPDLRLDGELQVDAAIVPKVAESKAPGSPVKGEANVFIFPDLDAGNIAYKITQRLAGAQAIGPIVQGLEKPAFDLSRGCNASDIVNVAAINALISASLEGVTV</sequence>
<evidence type="ECO:0000256" key="2">
    <source>
        <dbReference type="ARBA" id="ARBA00004989"/>
    </source>
</evidence>
<name>A0A532UVU6_UNCL8</name>
<evidence type="ECO:0000313" key="11">
    <source>
        <dbReference type="Proteomes" id="UP000319619"/>
    </source>
</evidence>
<proteinExistence type="inferred from homology"/>
<dbReference type="AlphaFoldDB" id="A0A532UVU6"/>
<dbReference type="EMBL" id="NJBN01000008">
    <property type="protein sequence ID" value="TKJ39066.1"/>
    <property type="molecule type" value="Genomic_DNA"/>
</dbReference>
<evidence type="ECO:0000256" key="7">
    <source>
        <dbReference type="ARBA" id="ARBA00023315"/>
    </source>
</evidence>